<dbReference type="Pfam" id="PF22148">
    <property type="entry name" value="Fervidolysin_NPro-like"/>
    <property type="match status" value="1"/>
</dbReference>
<dbReference type="PROSITE" id="PS51892">
    <property type="entry name" value="SUBTILASE"/>
    <property type="match status" value="1"/>
</dbReference>
<dbReference type="Pfam" id="PF00082">
    <property type="entry name" value="Peptidase_S8"/>
    <property type="match status" value="1"/>
</dbReference>
<dbReference type="AlphaFoldDB" id="A0A7C3DF98"/>
<evidence type="ECO:0000256" key="2">
    <source>
        <dbReference type="ARBA" id="ARBA00022670"/>
    </source>
</evidence>
<dbReference type="PROSITE" id="PS00138">
    <property type="entry name" value="SUBTILASE_SER"/>
    <property type="match status" value="1"/>
</dbReference>
<dbReference type="InterPro" id="IPR022398">
    <property type="entry name" value="Peptidase_S8_His-AS"/>
</dbReference>
<dbReference type="InterPro" id="IPR054399">
    <property type="entry name" value="Fervidolysin-like_N_prodom"/>
</dbReference>
<evidence type="ECO:0000256" key="1">
    <source>
        <dbReference type="ARBA" id="ARBA00011073"/>
    </source>
</evidence>
<dbReference type="InterPro" id="IPR050131">
    <property type="entry name" value="Peptidase_S8_subtilisin-like"/>
</dbReference>
<feature type="active site" description="Charge relay system" evidence="5 6">
    <location>
        <position position="420"/>
    </location>
</feature>
<name>A0A7C3DF98_MEIRU</name>
<evidence type="ECO:0000259" key="8">
    <source>
        <dbReference type="Pfam" id="PF00082"/>
    </source>
</evidence>
<dbReference type="PROSITE" id="PS51257">
    <property type="entry name" value="PROKAR_LIPOPROTEIN"/>
    <property type="match status" value="1"/>
</dbReference>
<dbReference type="InterPro" id="IPR000209">
    <property type="entry name" value="Peptidase_S8/S53_dom"/>
</dbReference>
<keyword evidence="4 6" id="KW-0720">Serine protease</keyword>
<dbReference type="InterPro" id="IPR015500">
    <property type="entry name" value="Peptidase_S8_subtilisin-rel"/>
</dbReference>
<evidence type="ECO:0000256" key="7">
    <source>
        <dbReference type="RuleBase" id="RU003355"/>
    </source>
</evidence>
<dbReference type="InterPro" id="IPR034176">
    <property type="entry name" value="Peptidases_S8_13"/>
</dbReference>
<feature type="domain" description="Fervidolysin-like N-terminal prodomain" evidence="9">
    <location>
        <begin position="53"/>
        <end position="132"/>
    </location>
</feature>
<keyword evidence="2 6" id="KW-0645">Protease</keyword>
<dbReference type="Gene3D" id="3.40.50.200">
    <property type="entry name" value="Peptidase S8/S53 domain"/>
    <property type="match status" value="1"/>
</dbReference>
<dbReference type="PROSITE" id="PS00137">
    <property type="entry name" value="SUBTILASE_HIS"/>
    <property type="match status" value="1"/>
</dbReference>
<dbReference type="GO" id="GO:0006508">
    <property type="term" value="P:proteolysis"/>
    <property type="evidence" value="ECO:0007669"/>
    <property type="project" value="UniProtKB-KW"/>
</dbReference>
<dbReference type="PANTHER" id="PTHR43806">
    <property type="entry name" value="PEPTIDASE S8"/>
    <property type="match status" value="1"/>
</dbReference>
<reference evidence="10" key="1">
    <citation type="journal article" date="2020" name="mSystems">
        <title>Genome- and Community-Level Interaction Insights into Carbon Utilization and Element Cycling Functions of Hydrothermarchaeota in Hydrothermal Sediment.</title>
        <authorList>
            <person name="Zhou Z."/>
            <person name="Liu Y."/>
            <person name="Xu W."/>
            <person name="Pan J."/>
            <person name="Luo Z.H."/>
            <person name="Li M."/>
        </authorList>
    </citation>
    <scope>NUCLEOTIDE SEQUENCE [LARGE SCALE GENOMIC DNA]</scope>
    <source>
        <strain evidence="10">SpSt-524</strain>
    </source>
</reference>
<dbReference type="InterPro" id="IPR023828">
    <property type="entry name" value="Peptidase_S8_Ser-AS"/>
</dbReference>
<evidence type="ECO:0000256" key="4">
    <source>
        <dbReference type="ARBA" id="ARBA00022825"/>
    </source>
</evidence>
<dbReference type="CDD" id="cd07496">
    <property type="entry name" value="Peptidases_S8_13"/>
    <property type="match status" value="1"/>
</dbReference>
<evidence type="ECO:0000256" key="3">
    <source>
        <dbReference type="ARBA" id="ARBA00022801"/>
    </source>
</evidence>
<accession>A0A7C3DF98</accession>
<feature type="active site" description="Charge relay system" evidence="5 6">
    <location>
        <position position="232"/>
    </location>
</feature>
<dbReference type="InterPro" id="IPR023827">
    <property type="entry name" value="Peptidase_S8_Asp-AS"/>
</dbReference>
<evidence type="ECO:0000313" key="10">
    <source>
        <dbReference type="EMBL" id="HFG21986.1"/>
    </source>
</evidence>
<gene>
    <name evidence="10" type="ORF">ENS82_14980</name>
</gene>
<dbReference type="PRINTS" id="PR00723">
    <property type="entry name" value="SUBTILISIN"/>
</dbReference>
<dbReference type="PROSITE" id="PS00136">
    <property type="entry name" value="SUBTILASE_ASP"/>
    <property type="match status" value="1"/>
</dbReference>
<organism evidence="10">
    <name type="scientific">Meiothermus ruber</name>
    <dbReference type="NCBI Taxonomy" id="277"/>
    <lineage>
        <taxon>Bacteria</taxon>
        <taxon>Thermotogati</taxon>
        <taxon>Deinococcota</taxon>
        <taxon>Deinococci</taxon>
        <taxon>Thermales</taxon>
        <taxon>Thermaceae</taxon>
        <taxon>Meiothermus</taxon>
    </lineage>
</organism>
<dbReference type="GO" id="GO:0004252">
    <property type="term" value="F:serine-type endopeptidase activity"/>
    <property type="evidence" value="ECO:0007669"/>
    <property type="project" value="UniProtKB-UniRule"/>
</dbReference>
<proteinExistence type="inferred from homology"/>
<evidence type="ECO:0000259" key="9">
    <source>
        <dbReference type="Pfam" id="PF22148"/>
    </source>
</evidence>
<dbReference type="InterPro" id="IPR036852">
    <property type="entry name" value="Peptidase_S8/S53_dom_sf"/>
</dbReference>
<evidence type="ECO:0000256" key="5">
    <source>
        <dbReference type="PIRSR" id="PIRSR615500-1"/>
    </source>
</evidence>
<comment type="similarity">
    <text evidence="1 6 7">Belongs to the peptidase S8 family.</text>
</comment>
<feature type="domain" description="Peptidase S8/S53" evidence="8">
    <location>
        <begin position="170"/>
        <end position="454"/>
    </location>
</feature>
<dbReference type="SUPFAM" id="SSF52743">
    <property type="entry name" value="Subtilisin-like"/>
    <property type="match status" value="1"/>
</dbReference>
<keyword evidence="3 6" id="KW-0378">Hydrolase</keyword>
<feature type="active site" description="Charge relay system" evidence="5 6">
    <location>
        <position position="177"/>
    </location>
</feature>
<dbReference type="PANTHER" id="PTHR43806:SF11">
    <property type="entry name" value="CEREVISIN-RELATED"/>
    <property type="match status" value="1"/>
</dbReference>
<sequence length="724" mass="74453">MRVLRVWMLLVVALLVVLVACGDGGPASGSISGLVGFPSGGSQAGAIKVSQRPFAQTSETDFVPGEVIVKFRPGVSLQTVGSLQVAGVELQRVEDLDTQGMALFRGVAGKPQTLEVVQALSRRADVLYAQPNYIRQAFKTPNDSFYNLQWHYPAINLPAAWDIEDGLDPTVVVAVIDSGIVGAHPDIPKPILGYDFISNPQIANDGGGRDNNPEDTGNVASGVPEEALTGYHGTHVAGTVAAATNNNLGVAGVSWGARLLHIRALGVGGGSDADIIAALRWAVGLSVSGVPANPNPAAVVNMSLGGRGTCAPAWQDTINQAANQPQRPIIVVAAGNSAENASGFTPASCSGVITVGATETRGFRSYYSNYGTRIDVMAPGGDVSEDLNTDKYPDGVLSLLKDDSKTGDNQFVYGFYQGTSMASPHVAGLVALMKARRPDLTYSEALDILKSTAVPLSGASCTGRPSSQIAPSFPTLTSSDCGAGLVNAQAAVNAVGSVTPSFTLVLSPTSATLSPTSGSSVDISVSIARIAGFTNTVSLALSGAPSGVSGQFTPSSVTGSTSTLRLQVSGSPTPGTYNLTINGSGGSINRSVGLALTVGTAAPPPTVQGTVVFALYIAGNDIDLNKSAVVRVSQTGLSAPYQFNNLAGGDYVVIAWKDLDGDDDITPGDYLGGYTNADGDLLLVRPTASNINVPLSVVQGTQNLKRPGLEGVSLLPSLRQLYRR</sequence>
<dbReference type="EMBL" id="DSWI01000036">
    <property type="protein sequence ID" value="HFG21986.1"/>
    <property type="molecule type" value="Genomic_DNA"/>
</dbReference>
<protein>
    <submittedName>
        <fullName evidence="10">Peptidase S8</fullName>
    </submittedName>
</protein>
<comment type="caution">
    <text evidence="10">The sequence shown here is derived from an EMBL/GenBank/DDBJ whole genome shotgun (WGS) entry which is preliminary data.</text>
</comment>
<evidence type="ECO:0000256" key="6">
    <source>
        <dbReference type="PROSITE-ProRule" id="PRU01240"/>
    </source>
</evidence>